<dbReference type="Pfam" id="PF06855">
    <property type="entry name" value="YozE_SAM_like"/>
    <property type="match status" value="1"/>
</dbReference>
<comment type="caution">
    <text evidence="2">The sequence shown here is derived from an EMBL/GenBank/DDBJ whole genome shotgun (WGS) entry which is preliminary data.</text>
</comment>
<dbReference type="RefSeq" id="WP_269924966.1">
    <property type="nucleotide sequence ID" value="NZ_JAMKBJ010000001.1"/>
</dbReference>
<evidence type="ECO:0000313" key="3">
    <source>
        <dbReference type="Proteomes" id="UP001152173"/>
    </source>
</evidence>
<dbReference type="EMBL" id="JAMKBJ010000001">
    <property type="protein sequence ID" value="MCZ8535863.1"/>
    <property type="molecule type" value="Genomic_DNA"/>
</dbReference>
<keyword evidence="3" id="KW-1185">Reference proteome</keyword>
<organism evidence="2 3">
    <name type="scientific">Paenisporosarcina quisquiliarum</name>
    <dbReference type="NCBI Taxonomy" id="365346"/>
    <lineage>
        <taxon>Bacteria</taxon>
        <taxon>Bacillati</taxon>
        <taxon>Bacillota</taxon>
        <taxon>Bacilli</taxon>
        <taxon>Bacillales</taxon>
        <taxon>Caryophanaceae</taxon>
        <taxon>Paenisporosarcina</taxon>
    </lineage>
</organism>
<dbReference type="InterPro" id="IPR036806">
    <property type="entry name" value="YozE_SAM-like_sf"/>
</dbReference>
<evidence type="ECO:0000313" key="2">
    <source>
        <dbReference type="EMBL" id="MCZ8535863.1"/>
    </source>
</evidence>
<dbReference type="Proteomes" id="UP001152173">
    <property type="component" value="Unassembled WGS sequence"/>
</dbReference>
<dbReference type="SUPFAM" id="SSF140652">
    <property type="entry name" value="YozE-like"/>
    <property type="match status" value="1"/>
</dbReference>
<proteinExistence type="predicted"/>
<reference evidence="2" key="1">
    <citation type="submission" date="2022-05" db="EMBL/GenBank/DDBJ databases">
        <authorList>
            <person name="Colautti A."/>
            <person name="Iacumin L."/>
        </authorList>
    </citation>
    <scope>NUCLEOTIDE SEQUENCE</scope>
    <source>
        <strain evidence="2">SK 55</strain>
    </source>
</reference>
<feature type="domain" description="YozE SAM-like" evidence="1">
    <location>
        <begin position="4"/>
        <end position="69"/>
    </location>
</feature>
<protein>
    <submittedName>
        <fullName evidence="2">YozE family protein</fullName>
    </submittedName>
</protein>
<sequence>MNHTFYKYTLTFRGGAKSDLKAMFAEAMFQDLPFPKQSSDFDEISRYIEELAHPDMSANIFDEIWSLYETNVLSQS</sequence>
<dbReference type="Gene3D" id="1.10.150.260">
    <property type="entry name" value="YozE SAM-like"/>
    <property type="match status" value="1"/>
</dbReference>
<name>A0A9X3RCY3_9BACL</name>
<dbReference type="NCBIfam" id="NF010193">
    <property type="entry name" value="PRK13672.1"/>
    <property type="match status" value="1"/>
</dbReference>
<dbReference type="InterPro" id="IPR023089">
    <property type="entry name" value="YozE_SAM-like"/>
</dbReference>
<accession>A0A9X3RCY3</accession>
<dbReference type="AlphaFoldDB" id="A0A9X3RCY3"/>
<evidence type="ECO:0000259" key="1">
    <source>
        <dbReference type="Pfam" id="PF06855"/>
    </source>
</evidence>
<gene>
    <name evidence="2" type="ORF">M9R32_01505</name>
</gene>